<protein>
    <submittedName>
        <fullName evidence="1">Reverse transcriptase</fullName>
    </submittedName>
</protein>
<accession>A0A5B6VFC7</accession>
<keyword evidence="1" id="KW-0808">Transferase</keyword>
<comment type="caution">
    <text evidence="1">The sequence shown here is derived from an EMBL/GenBank/DDBJ whole genome shotgun (WGS) entry which is preliminary data.</text>
</comment>
<name>A0A5B6VFC7_9ROSI</name>
<evidence type="ECO:0000313" key="2">
    <source>
        <dbReference type="Proteomes" id="UP000325315"/>
    </source>
</evidence>
<evidence type="ECO:0000313" key="1">
    <source>
        <dbReference type="EMBL" id="KAA3467778.1"/>
    </source>
</evidence>
<gene>
    <name evidence="1" type="ORF">EPI10_002761</name>
</gene>
<sequence length="180" mass="20756">MEDVARSYFYNLFTAKDKGNYVFVLSGIDNCVFEGDNLKLTVAYTSEEIREVVFEMGVTKAPGEDGFPTLFYKKCWHIIGDEIRNGDMKVSSFNFTNIMLIPKNSNPLNMMHFRPISLCNILYKILAKAITNRFRGVIGKYIDEAQSAFVLGRLISDNVLLAYEILNTLKKKRRERNDLW</sequence>
<dbReference type="InterPro" id="IPR052343">
    <property type="entry name" value="Retrotransposon-Effector_Assoc"/>
</dbReference>
<dbReference type="AlphaFoldDB" id="A0A5B6VFC7"/>
<organism evidence="1 2">
    <name type="scientific">Gossypium australe</name>
    <dbReference type="NCBI Taxonomy" id="47621"/>
    <lineage>
        <taxon>Eukaryota</taxon>
        <taxon>Viridiplantae</taxon>
        <taxon>Streptophyta</taxon>
        <taxon>Embryophyta</taxon>
        <taxon>Tracheophyta</taxon>
        <taxon>Spermatophyta</taxon>
        <taxon>Magnoliopsida</taxon>
        <taxon>eudicotyledons</taxon>
        <taxon>Gunneridae</taxon>
        <taxon>Pentapetalae</taxon>
        <taxon>rosids</taxon>
        <taxon>malvids</taxon>
        <taxon>Malvales</taxon>
        <taxon>Malvaceae</taxon>
        <taxon>Malvoideae</taxon>
        <taxon>Gossypium</taxon>
    </lineage>
</organism>
<reference evidence="2" key="1">
    <citation type="journal article" date="2019" name="Plant Biotechnol. J.">
        <title>Genome sequencing of the Australian wild diploid species Gossypium australe highlights disease resistance and delayed gland morphogenesis.</title>
        <authorList>
            <person name="Cai Y."/>
            <person name="Cai X."/>
            <person name="Wang Q."/>
            <person name="Wang P."/>
            <person name="Zhang Y."/>
            <person name="Cai C."/>
            <person name="Xu Y."/>
            <person name="Wang K."/>
            <person name="Zhou Z."/>
            <person name="Wang C."/>
            <person name="Geng S."/>
            <person name="Li B."/>
            <person name="Dong Q."/>
            <person name="Hou Y."/>
            <person name="Wang H."/>
            <person name="Ai P."/>
            <person name="Liu Z."/>
            <person name="Yi F."/>
            <person name="Sun M."/>
            <person name="An G."/>
            <person name="Cheng J."/>
            <person name="Zhang Y."/>
            <person name="Shi Q."/>
            <person name="Xie Y."/>
            <person name="Shi X."/>
            <person name="Chang Y."/>
            <person name="Huang F."/>
            <person name="Chen Y."/>
            <person name="Hong S."/>
            <person name="Mi L."/>
            <person name="Sun Q."/>
            <person name="Zhang L."/>
            <person name="Zhou B."/>
            <person name="Peng R."/>
            <person name="Zhang X."/>
            <person name="Liu F."/>
        </authorList>
    </citation>
    <scope>NUCLEOTIDE SEQUENCE [LARGE SCALE GENOMIC DNA]</scope>
    <source>
        <strain evidence="2">cv. PA1801</strain>
    </source>
</reference>
<keyword evidence="1" id="KW-0548">Nucleotidyltransferase</keyword>
<proteinExistence type="predicted"/>
<dbReference type="PANTHER" id="PTHR46890:SF48">
    <property type="entry name" value="RNA-DIRECTED DNA POLYMERASE"/>
    <property type="match status" value="1"/>
</dbReference>
<dbReference type="Proteomes" id="UP000325315">
    <property type="component" value="Unassembled WGS sequence"/>
</dbReference>
<dbReference type="GO" id="GO:0003964">
    <property type="term" value="F:RNA-directed DNA polymerase activity"/>
    <property type="evidence" value="ECO:0007669"/>
    <property type="project" value="UniProtKB-KW"/>
</dbReference>
<dbReference type="OrthoDB" id="409048at2759"/>
<keyword evidence="2" id="KW-1185">Reference proteome</keyword>
<dbReference type="PANTHER" id="PTHR46890">
    <property type="entry name" value="NON-LTR RETROLELEMENT REVERSE TRANSCRIPTASE-LIKE PROTEIN-RELATED"/>
    <property type="match status" value="1"/>
</dbReference>
<keyword evidence="1" id="KW-0695">RNA-directed DNA polymerase</keyword>
<dbReference type="EMBL" id="SMMG02000007">
    <property type="protein sequence ID" value="KAA3467778.1"/>
    <property type="molecule type" value="Genomic_DNA"/>
</dbReference>